<keyword evidence="2" id="KW-1185">Reference proteome</keyword>
<proteinExistence type="predicted"/>
<accession>A0A927RE83</accession>
<comment type="caution">
    <text evidence="1">The sequence shown here is derived from an EMBL/GenBank/DDBJ whole genome shotgun (WGS) entry which is preliminary data.</text>
</comment>
<sequence>MSEDLKAPRKQRHTARRIWQRLMEEEGAVVAESSVRHLVARLRREIGADRGDVVVPQTHLPGVEAEVDFGEFAAMIAGVMMKLFMFCLRLSHSGKAVHVAYANQSQESFLDGHVQAFQAFGGVPTGMIRYDNLKPAVIRVALGRERFEHPRFIALRSHYGYDSFFCIPGSQGAHEKGGVEGEAGRFR</sequence>
<reference evidence="1" key="1">
    <citation type="submission" date="2020-10" db="EMBL/GenBank/DDBJ databases">
        <title>Sequencing the genomes of 1000 actinobacteria strains.</title>
        <authorList>
            <person name="Klenk H.-P."/>
        </authorList>
    </citation>
    <scope>NUCLEOTIDE SEQUENCE</scope>
    <source>
        <strain evidence="1">DSM 45354</strain>
    </source>
</reference>
<evidence type="ECO:0000313" key="1">
    <source>
        <dbReference type="EMBL" id="MBE1608910.1"/>
    </source>
</evidence>
<dbReference type="AlphaFoldDB" id="A0A927RE83"/>
<organism evidence="1 2">
    <name type="scientific">Actinopolymorpha pittospori</name>
    <dbReference type="NCBI Taxonomy" id="648752"/>
    <lineage>
        <taxon>Bacteria</taxon>
        <taxon>Bacillati</taxon>
        <taxon>Actinomycetota</taxon>
        <taxon>Actinomycetes</taxon>
        <taxon>Propionibacteriales</taxon>
        <taxon>Actinopolymorphaceae</taxon>
        <taxon>Actinopolymorpha</taxon>
    </lineage>
</organism>
<gene>
    <name evidence="1" type="ORF">HEB94_005758</name>
</gene>
<protein>
    <submittedName>
        <fullName evidence="1">Transposase</fullName>
    </submittedName>
</protein>
<name>A0A927RE83_9ACTN</name>
<dbReference type="Proteomes" id="UP000638648">
    <property type="component" value="Unassembled WGS sequence"/>
</dbReference>
<dbReference type="EMBL" id="JADBEM010000001">
    <property type="protein sequence ID" value="MBE1608910.1"/>
    <property type="molecule type" value="Genomic_DNA"/>
</dbReference>
<evidence type="ECO:0000313" key="2">
    <source>
        <dbReference type="Proteomes" id="UP000638648"/>
    </source>
</evidence>
<dbReference type="PANTHER" id="PTHR35004">
    <property type="entry name" value="TRANSPOSASE RV3428C-RELATED"/>
    <property type="match status" value="1"/>
</dbReference>